<comment type="caution">
    <text evidence="1">The sequence shown here is derived from an EMBL/GenBank/DDBJ whole genome shotgun (WGS) entry which is preliminary data.</text>
</comment>
<protein>
    <submittedName>
        <fullName evidence="1">Uncharacterized protein</fullName>
    </submittedName>
</protein>
<proteinExistence type="predicted"/>
<evidence type="ECO:0000313" key="1">
    <source>
        <dbReference type="EMBL" id="KKM82000.1"/>
    </source>
</evidence>
<reference evidence="1" key="1">
    <citation type="journal article" date="2015" name="Nature">
        <title>Complex archaea that bridge the gap between prokaryotes and eukaryotes.</title>
        <authorList>
            <person name="Spang A."/>
            <person name="Saw J.H."/>
            <person name="Jorgensen S.L."/>
            <person name="Zaremba-Niedzwiedzka K."/>
            <person name="Martijn J."/>
            <person name="Lind A.E."/>
            <person name="van Eijk R."/>
            <person name="Schleper C."/>
            <person name="Guy L."/>
            <person name="Ettema T.J."/>
        </authorList>
    </citation>
    <scope>NUCLEOTIDE SEQUENCE</scope>
</reference>
<gene>
    <name evidence="1" type="ORF">LCGC14_1324090</name>
</gene>
<name>A0A0F9MZH6_9ZZZZ</name>
<dbReference type="EMBL" id="LAZR01007930">
    <property type="protein sequence ID" value="KKM82000.1"/>
    <property type="molecule type" value="Genomic_DNA"/>
</dbReference>
<sequence>MTRKELLNWMEQKDACEEAFDWVNSHSLTPEEMWREDKAHFMCWVVGRCLPDLSEVIHQELSLHGLGLYIAPKSYTDDMPQRTANLIRICVPFSEVAEAMGC</sequence>
<organism evidence="1">
    <name type="scientific">marine sediment metagenome</name>
    <dbReference type="NCBI Taxonomy" id="412755"/>
    <lineage>
        <taxon>unclassified sequences</taxon>
        <taxon>metagenomes</taxon>
        <taxon>ecological metagenomes</taxon>
    </lineage>
</organism>
<accession>A0A0F9MZH6</accession>
<dbReference type="AlphaFoldDB" id="A0A0F9MZH6"/>